<comment type="caution">
    <text evidence="1">The sequence shown here is derived from an EMBL/GenBank/DDBJ whole genome shotgun (WGS) entry which is preliminary data.</text>
</comment>
<evidence type="ECO:0000313" key="2">
    <source>
        <dbReference type="Proteomes" id="UP001519273"/>
    </source>
</evidence>
<keyword evidence="2" id="KW-1185">Reference proteome</keyword>
<protein>
    <recommendedName>
        <fullName evidence="3">Phage phiEco32-like COOH.NH2 ligase-type 2</fullName>
    </recommendedName>
</protein>
<name>A0ABS4H0I6_9BACL</name>
<dbReference type="Proteomes" id="UP001519273">
    <property type="component" value="Unassembled WGS sequence"/>
</dbReference>
<reference evidence="1 2" key="1">
    <citation type="submission" date="2021-03" db="EMBL/GenBank/DDBJ databases">
        <title>Genomic Encyclopedia of Type Strains, Phase IV (KMG-IV): sequencing the most valuable type-strain genomes for metagenomic binning, comparative biology and taxonomic classification.</title>
        <authorList>
            <person name="Goeker M."/>
        </authorList>
    </citation>
    <scope>NUCLEOTIDE SEQUENCE [LARGE SCALE GENOMIC DNA]</scope>
    <source>
        <strain evidence="1 2">DSM 23491</strain>
    </source>
</reference>
<dbReference type="RefSeq" id="WP_209845521.1">
    <property type="nucleotide sequence ID" value="NZ_CBCRVE010000001.1"/>
</dbReference>
<sequence length="486" mass="54967">MIWNGPYDLRLELGNDVSSAQLLHYLVRFAASEDEQSHLGLPLQEIAHKPSPRLVHVIWKQEKINRAERNRSAALILNRGDSRYHRWNHSVCDELLRLSGISSNLQPTSLGKPKNYAQSYIVHVFNLEAIGIQAIRSSHATQKMSEFLEIDRSKSYIQSIERTAVRAIYTLGLDFGEVVLTADEGRHFIVESVKSTPELHLATARLYAQAILKFGKLYSSESPRDSSIMLGMDPEFLLVNPFTGKIASASRYLEAHGEAGYDAITRNGKRIFPIAELRPDPSAEPRQLMTHLLHALHRASDLIPDSSLIWQAGGMPKIGFPLGGHIHFSGMANTSELLRVLDNYLTLPVAVLEGRESGLRRPQYGFLGDFRTQPYGGFEYRTLPSFLVSPVVAKGVVSAAKLIAVNYERLTLRPLDDLKILRAFYNGERETLRYAALKVIDDLTSLDDYYKYEEYLLPFLKAVQAGKQWDEKRDIRPLWKIYSSKC</sequence>
<proteinExistence type="predicted"/>
<organism evidence="1 2">
    <name type="scientific">Paenibacillus sediminis</name>
    <dbReference type="NCBI Taxonomy" id="664909"/>
    <lineage>
        <taxon>Bacteria</taxon>
        <taxon>Bacillati</taxon>
        <taxon>Bacillota</taxon>
        <taxon>Bacilli</taxon>
        <taxon>Bacillales</taxon>
        <taxon>Paenibacillaceae</taxon>
        <taxon>Paenibacillus</taxon>
    </lineage>
</organism>
<dbReference type="InterPro" id="IPR025681">
    <property type="entry name" value="COOH-NH2_lig"/>
</dbReference>
<accession>A0ABS4H0I6</accession>
<gene>
    <name evidence="1" type="ORF">J2Z20_000738</name>
</gene>
<evidence type="ECO:0008006" key="3">
    <source>
        <dbReference type="Google" id="ProtNLM"/>
    </source>
</evidence>
<dbReference type="EMBL" id="JAGGKP010000001">
    <property type="protein sequence ID" value="MBP1935877.1"/>
    <property type="molecule type" value="Genomic_DNA"/>
</dbReference>
<evidence type="ECO:0000313" key="1">
    <source>
        <dbReference type="EMBL" id="MBP1935877.1"/>
    </source>
</evidence>
<dbReference type="Pfam" id="PF14395">
    <property type="entry name" value="COOH-NH2_lig"/>
    <property type="match status" value="1"/>
</dbReference>